<evidence type="ECO:0000256" key="1">
    <source>
        <dbReference type="SAM" id="MobiDB-lite"/>
    </source>
</evidence>
<feature type="compositionally biased region" description="Basic and acidic residues" evidence="1">
    <location>
        <begin position="142"/>
        <end position="151"/>
    </location>
</feature>
<dbReference type="EMBL" id="JAAALK010000284">
    <property type="protein sequence ID" value="KAG8068499.1"/>
    <property type="molecule type" value="Genomic_DNA"/>
</dbReference>
<accession>A0A8J5T4T6</accession>
<name>A0A8J5T4T6_ZIZPA</name>
<keyword evidence="3" id="KW-1185">Reference proteome</keyword>
<comment type="caution">
    <text evidence="2">The sequence shown here is derived from an EMBL/GenBank/DDBJ whole genome shotgun (WGS) entry which is preliminary data.</text>
</comment>
<reference evidence="2" key="1">
    <citation type="journal article" date="2021" name="bioRxiv">
        <title>Whole Genome Assembly and Annotation of Northern Wild Rice, Zizania palustris L., Supports a Whole Genome Duplication in the Zizania Genus.</title>
        <authorList>
            <person name="Haas M."/>
            <person name="Kono T."/>
            <person name="Macchietto M."/>
            <person name="Millas R."/>
            <person name="McGilp L."/>
            <person name="Shao M."/>
            <person name="Duquette J."/>
            <person name="Hirsch C.N."/>
            <person name="Kimball J."/>
        </authorList>
    </citation>
    <scope>NUCLEOTIDE SEQUENCE</scope>
    <source>
        <tissue evidence="2">Fresh leaf tissue</tissue>
    </source>
</reference>
<proteinExistence type="predicted"/>
<dbReference type="Proteomes" id="UP000729402">
    <property type="component" value="Unassembled WGS sequence"/>
</dbReference>
<sequence length="164" mass="18179">MGDSEEDASQTEIEGAEEAKDNLVAHVEAYLEQTVLRHPTKQPRRSSPVRSCCLRPLTMAPTLRRMSTTLAVATKIRRGRMMMRTPLASSLPALPSAAHPRGHPPRGIHLHVGGPMPALLKRHSSLRATGSPRMQACRPPRAPHEKIDAIGRRRTPPRRCRFSP</sequence>
<feature type="region of interest" description="Disordered" evidence="1">
    <location>
        <begin position="130"/>
        <end position="164"/>
    </location>
</feature>
<organism evidence="2 3">
    <name type="scientific">Zizania palustris</name>
    <name type="common">Northern wild rice</name>
    <dbReference type="NCBI Taxonomy" id="103762"/>
    <lineage>
        <taxon>Eukaryota</taxon>
        <taxon>Viridiplantae</taxon>
        <taxon>Streptophyta</taxon>
        <taxon>Embryophyta</taxon>
        <taxon>Tracheophyta</taxon>
        <taxon>Spermatophyta</taxon>
        <taxon>Magnoliopsida</taxon>
        <taxon>Liliopsida</taxon>
        <taxon>Poales</taxon>
        <taxon>Poaceae</taxon>
        <taxon>BOP clade</taxon>
        <taxon>Oryzoideae</taxon>
        <taxon>Oryzeae</taxon>
        <taxon>Zizaniinae</taxon>
        <taxon>Zizania</taxon>
    </lineage>
</organism>
<evidence type="ECO:0000313" key="3">
    <source>
        <dbReference type="Proteomes" id="UP000729402"/>
    </source>
</evidence>
<feature type="compositionally biased region" description="Basic residues" evidence="1">
    <location>
        <begin position="152"/>
        <end position="164"/>
    </location>
</feature>
<evidence type="ECO:0000313" key="2">
    <source>
        <dbReference type="EMBL" id="KAG8068499.1"/>
    </source>
</evidence>
<reference evidence="2" key="2">
    <citation type="submission" date="2021-02" db="EMBL/GenBank/DDBJ databases">
        <authorList>
            <person name="Kimball J.A."/>
            <person name="Haas M.W."/>
            <person name="Macchietto M."/>
            <person name="Kono T."/>
            <person name="Duquette J."/>
            <person name="Shao M."/>
        </authorList>
    </citation>
    <scope>NUCLEOTIDE SEQUENCE</scope>
    <source>
        <tissue evidence="2">Fresh leaf tissue</tissue>
    </source>
</reference>
<protein>
    <submittedName>
        <fullName evidence="2">Uncharacterized protein</fullName>
    </submittedName>
</protein>
<dbReference type="AlphaFoldDB" id="A0A8J5T4T6"/>
<gene>
    <name evidence="2" type="ORF">GUJ93_ZPchr0005g16289</name>
</gene>